<dbReference type="GO" id="GO:0003735">
    <property type="term" value="F:structural constituent of ribosome"/>
    <property type="evidence" value="ECO:0007669"/>
    <property type="project" value="InterPro"/>
</dbReference>
<dbReference type="RefSeq" id="YP_009313970.1">
    <property type="nucleotide sequence ID" value="NC_031659.1"/>
</dbReference>
<keyword evidence="6" id="KW-0150">Chloroplast</keyword>
<dbReference type="GO" id="GO:0009507">
    <property type="term" value="C:chloroplast"/>
    <property type="evidence" value="ECO:0007669"/>
    <property type="project" value="UniProtKB-SubCell"/>
</dbReference>
<dbReference type="GO" id="GO:0022625">
    <property type="term" value="C:cytosolic large ribosomal subunit"/>
    <property type="evidence" value="ECO:0007669"/>
    <property type="project" value="TreeGrafter"/>
</dbReference>
<accession>A0A1G4NUD8</accession>
<dbReference type="Gene3D" id="3.90.1180.10">
    <property type="entry name" value="Ribosomal protein L13"/>
    <property type="match status" value="1"/>
</dbReference>
<dbReference type="GeneID" id="29999068"/>
<evidence type="ECO:0000256" key="1">
    <source>
        <dbReference type="ARBA" id="ARBA00006227"/>
    </source>
</evidence>
<evidence type="ECO:0000313" key="6">
    <source>
        <dbReference type="EMBL" id="SCW22224.1"/>
    </source>
</evidence>
<keyword evidence="3 4" id="KW-0687">Ribonucleoprotein</keyword>
<evidence type="ECO:0000256" key="3">
    <source>
        <dbReference type="ARBA" id="ARBA00023274"/>
    </source>
</evidence>
<gene>
    <name evidence="4 6" type="primary">rpl13</name>
    <name evidence="6" type="ORF">HV00480_182</name>
</gene>
<dbReference type="InterPro" id="IPR005822">
    <property type="entry name" value="Ribosomal_uL13"/>
</dbReference>
<comment type="similarity">
    <text evidence="1 4 5">Belongs to the universal ribosomal protein uL13 family.</text>
</comment>
<dbReference type="SUPFAM" id="SSF52161">
    <property type="entry name" value="Ribosomal protein L13"/>
    <property type="match status" value="1"/>
</dbReference>
<dbReference type="AlphaFoldDB" id="A0A1G4NUD8"/>
<sequence length="142" mass="16380">MNKTSFLGSQDHPTWYLIDAKGHKLGRLATEISNILRGKRKACFHPSQAIQDHVVIINAKYIEVSGRKAEQKVYYRHSGKPGHLKIEKFENLKQRLPHKILENAVRRMLPQGSLGRQVFRNLKIYSGTQHPHQAQKPKNIQL</sequence>
<dbReference type="GO" id="GO:0006412">
    <property type="term" value="P:translation"/>
    <property type="evidence" value="ECO:0007669"/>
    <property type="project" value="UniProtKB-UniRule"/>
</dbReference>
<dbReference type="CDD" id="cd00392">
    <property type="entry name" value="Ribosomal_L13"/>
    <property type="match status" value="1"/>
</dbReference>
<dbReference type="EMBL" id="LT622867">
    <property type="protein sequence ID" value="SCW22224.1"/>
    <property type="molecule type" value="Genomic_DNA"/>
</dbReference>
<name>A0A1G4NUD8_9FLOR</name>
<evidence type="ECO:0000256" key="4">
    <source>
        <dbReference type="HAMAP-Rule" id="MF_01366"/>
    </source>
</evidence>
<dbReference type="PANTHER" id="PTHR11545:SF2">
    <property type="entry name" value="LARGE RIBOSOMAL SUBUNIT PROTEIN UL13M"/>
    <property type="match status" value="1"/>
</dbReference>
<keyword evidence="6" id="KW-0934">Plastid</keyword>
<dbReference type="NCBIfam" id="TIGR01066">
    <property type="entry name" value="rplM_bact"/>
    <property type="match status" value="1"/>
</dbReference>
<reference evidence="6" key="2">
    <citation type="submission" date="2016-10" db="EMBL/GenBank/DDBJ databases">
        <authorList>
            <person name="de Groot N.N."/>
        </authorList>
    </citation>
    <scope>NUCLEOTIDE SEQUENCE</scope>
    <source>
        <strain evidence="6">HV00480</strain>
    </source>
</reference>
<evidence type="ECO:0000256" key="2">
    <source>
        <dbReference type="ARBA" id="ARBA00022980"/>
    </source>
</evidence>
<dbReference type="Pfam" id="PF00572">
    <property type="entry name" value="Ribosomal_L13"/>
    <property type="match status" value="1"/>
</dbReference>
<dbReference type="HAMAP" id="MF_01366">
    <property type="entry name" value="Ribosomal_uL13"/>
    <property type="match status" value="1"/>
</dbReference>
<dbReference type="GO" id="GO:0017148">
    <property type="term" value="P:negative regulation of translation"/>
    <property type="evidence" value="ECO:0007669"/>
    <property type="project" value="TreeGrafter"/>
</dbReference>
<geneLocation type="chloroplast" evidence="6"/>
<dbReference type="InterPro" id="IPR036899">
    <property type="entry name" value="Ribosomal_uL13_sf"/>
</dbReference>
<comment type="subcellular location">
    <subcellularLocation>
        <location evidence="4">Plastid</location>
        <location evidence="4">Chloroplast</location>
    </subcellularLocation>
</comment>
<protein>
    <recommendedName>
        <fullName evidence="4">Large ribosomal subunit protein uL13c</fullName>
    </recommendedName>
</protein>
<dbReference type="InterPro" id="IPR005823">
    <property type="entry name" value="Ribosomal_uL13_bac-type"/>
</dbReference>
<evidence type="ECO:0000256" key="5">
    <source>
        <dbReference type="RuleBase" id="RU003877"/>
    </source>
</evidence>
<dbReference type="InterPro" id="IPR023563">
    <property type="entry name" value="Ribosomal_uL13_CS"/>
</dbReference>
<proteinExistence type="inferred from homology"/>
<dbReference type="PIRSF" id="PIRSF002181">
    <property type="entry name" value="Ribosomal_L13"/>
    <property type="match status" value="1"/>
</dbReference>
<reference evidence="6" key="1">
    <citation type="submission" date="2016-10" db="EMBL/GenBank/DDBJ databases">
        <title>Chloroplast genomes as a tool to resolve red algal phylogenies: a case study in the Nemaliales.</title>
        <authorList>
            <person name="Costa J.F."/>
            <person name="Lin S.M."/>
            <person name="Macaya E.C."/>
            <person name="Fernandez-Garcia C."/>
            <person name="Verbruggen H."/>
        </authorList>
    </citation>
    <scope>NUCLEOTIDE SEQUENCE</scope>
    <source>
        <strain evidence="6">HV00480</strain>
    </source>
</reference>
<dbReference type="PANTHER" id="PTHR11545">
    <property type="entry name" value="RIBOSOMAL PROTEIN L13"/>
    <property type="match status" value="1"/>
</dbReference>
<dbReference type="PROSITE" id="PS00783">
    <property type="entry name" value="RIBOSOMAL_L13"/>
    <property type="match status" value="1"/>
</dbReference>
<organism evidence="6">
    <name type="scientific">Hommersandiophycus borowitzkae</name>
    <dbReference type="NCBI Taxonomy" id="268573"/>
    <lineage>
        <taxon>Eukaryota</taxon>
        <taxon>Rhodophyta</taxon>
        <taxon>Florideophyceae</taxon>
        <taxon>Nemaliophycidae</taxon>
        <taxon>Nemaliales</taxon>
        <taxon>Liagoraceae</taxon>
        <taxon>Hommersandiophycus</taxon>
    </lineage>
</organism>
<comment type="subunit">
    <text evidence="4">Part of the 50S ribosomal subunit.</text>
</comment>
<dbReference type="GO" id="GO:0003729">
    <property type="term" value="F:mRNA binding"/>
    <property type="evidence" value="ECO:0007669"/>
    <property type="project" value="TreeGrafter"/>
</dbReference>
<keyword evidence="2 4" id="KW-0689">Ribosomal protein</keyword>